<dbReference type="HOGENOM" id="CLU_026673_20_7_0"/>
<evidence type="ECO:0000313" key="8">
    <source>
        <dbReference type="EMBL" id="GAK57615.1"/>
    </source>
</evidence>
<dbReference type="SUPFAM" id="SSF50129">
    <property type="entry name" value="GroES-like"/>
    <property type="match status" value="1"/>
</dbReference>
<accession>A0A081BZ60</accession>
<dbReference type="SMART" id="SM00829">
    <property type="entry name" value="PKS_ER"/>
    <property type="match status" value="1"/>
</dbReference>
<evidence type="ECO:0000256" key="6">
    <source>
        <dbReference type="ARBA" id="ARBA00023002"/>
    </source>
</evidence>
<evidence type="ECO:0000313" key="9">
    <source>
        <dbReference type="Proteomes" id="UP000030661"/>
    </source>
</evidence>
<proteinExistence type="inferred from homology"/>
<dbReference type="CDD" id="cd08298">
    <property type="entry name" value="CAD2"/>
    <property type="match status" value="1"/>
</dbReference>
<evidence type="ECO:0000256" key="2">
    <source>
        <dbReference type="ARBA" id="ARBA00008072"/>
    </source>
</evidence>
<comment type="cofactor">
    <cofactor evidence="1">
        <name>Zn(2+)</name>
        <dbReference type="ChEBI" id="CHEBI:29105"/>
    </cofactor>
</comment>
<dbReference type="GO" id="GO:0004022">
    <property type="term" value="F:alcohol dehydrogenase (NAD+) activity"/>
    <property type="evidence" value="ECO:0007669"/>
    <property type="project" value="UniProtKB-EC"/>
</dbReference>
<keyword evidence="9" id="KW-1185">Reference proteome</keyword>
<reference evidence="8" key="1">
    <citation type="journal article" date="2015" name="PeerJ">
        <title>First genomic representation of candidate bacterial phylum KSB3 points to enhanced environmental sensing as a trigger of wastewater bulking.</title>
        <authorList>
            <person name="Sekiguchi Y."/>
            <person name="Ohashi A."/>
            <person name="Parks D.H."/>
            <person name="Yamauchi T."/>
            <person name="Tyson G.W."/>
            <person name="Hugenholtz P."/>
        </authorList>
    </citation>
    <scope>NUCLEOTIDE SEQUENCE [LARGE SCALE GENOMIC DNA]</scope>
</reference>
<dbReference type="SUPFAM" id="SSF51735">
    <property type="entry name" value="NAD(P)-binding Rossmann-fold domains"/>
    <property type="match status" value="1"/>
</dbReference>
<dbReference type="AlphaFoldDB" id="A0A081BZ60"/>
<dbReference type="InterPro" id="IPR014187">
    <property type="entry name" value="ADH_Zn_typ-2"/>
</dbReference>
<dbReference type="GO" id="GO:0005737">
    <property type="term" value="C:cytoplasm"/>
    <property type="evidence" value="ECO:0007669"/>
    <property type="project" value="TreeGrafter"/>
</dbReference>
<dbReference type="Gene3D" id="3.90.180.10">
    <property type="entry name" value="Medium-chain alcohol dehydrogenases, catalytic domain"/>
    <property type="match status" value="1"/>
</dbReference>
<dbReference type="Pfam" id="PF08240">
    <property type="entry name" value="ADH_N"/>
    <property type="match status" value="1"/>
</dbReference>
<protein>
    <recommendedName>
        <fullName evidence="3">alcohol dehydrogenase</fullName>
        <ecNumber evidence="3">1.1.1.1</ecNumber>
    </recommendedName>
</protein>
<evidence type="ECO:0000256" key="1">
    <source>
        <dbReference type="ARBA" id="ARBA00001947"/>
    </source>
</evidence>
<evidence type="ECO:0000256" key="4">
    <source>
        <dbReference type="ARBA" id="ARBA00022723"/>
    </source>
</evidence>
<dbReference type="PANTHER" id="PTHR42940">
    <property type="entry name" value="ALCOHOL DEHYDROGENASE 1-RELATED"/>
    <property type="match status" value="1"/>
</dbReference>
<keyword evidence="4" id="KW-0479">Metal-binding</keyword>
<evidence type="ECO:0000256" key="5">
    <source>
        <dbReference type="ARBA" id="ARBA00022833"/>
    </source>
</evidence>
<organism evidence="8">
    <name type="scientific">Vecturithrix granuli</name>
    <dbReference type="NCBI Taxonomy" id="1499967"/>
    <lineage>
        <taxon>Bacteria</taxon>
        <taxon>Candidatus Moduliflexota</taxon>
        <taxon>Candidatus Vecturitrichia</taxon>
        <taxon>Candidatus Vecturitrichales</taxon>
        <taxon>Candidatus Vecturitrichaceae</taxon>
        <taxon>Candidatus Vecturithrix</taxon>
    </lineage>
</organism>
<name>A0A081BZ60_VECG1</name>
<dbReference type="STRING" id="1499967.U27_04582"/>
<evidence type="ECO:0000256" key="3">
    <source>
        <dbReference type="ARBA" id="ARBA00013190"/>
    </source>
</evidence>
<feature type="domain" description="Enoyl reductase (ER)" evidence="7">
    <location>
        <begin position="16"/>
        <end position="339"/>
    </location>
</feature>
<keyword evidence="6" id="KW-0560">Oxidoreductase</keyword>
<sequence length="344" mass="38122">MKAMVLPELCDLSRCKTPLKLVEMAEPVPEAKEILVQVSVCGVCHTELDEIEGRTPPAFFPMILGHQVVGKVVRLGEQARRFQIGERVGVAWIYSACGTCKFCRSAQENLCPEFQATGRDAYGGYAEYMTVAEDFAYPIPLMFSDAEAAPLLCAGAIGYRSLRLTGLKDGQLLGLTGFGASAHLVLKMVRHKYPNMPVFAFARSEQEQEFARELGAAWAGDSEDAPPQLLDAIIDTTPVWKPIVEALKNLTPGGRLVINAIRKERGDQEVLQRLDYPTHLWLEKEIKSVANVERRDVSEFLALAAEIPIKPEVQEFPLREANTALLELKERKIRGAKVLRISSS</sequence>
<dbReference type="InterPro" id="IPR013154">
    <property type="entry name" value="ADH-like_N"/>
</dbReference>
<evidence type="ECO:0000259" key="7">
    <source>
        <dbReference type="SMART" id="SM00829"/>
    </source>
</evidence>
<dbReference type="Proteomes" id="UP000030661">
    <property type="component" value="Unassembled WGS sequence"/>
</dbReference>
<dbReference type="EC" id="1.1.1.1" evidence="3"/>
<dbReference type="eggNOG" id="COG1064">
    <property type="taxonomic scope" value="Bacteria"/>
</dbReference>
<dbReference type="PANTHER" id="PTHR42940:SF8">
    <property type="entry name" value="VACUOLAR PROTEIN SORTING-ASSOCIATED PROTEIN 11"/>
    <property type="match status" value="1"/>
</dbReference>
<dbReference type="GO" id="GO:0046872">
    <property type="term" value="F:metal ion binding"/>
    <property type="evidence" value="ECO:0007669"/>
    <property type="project" value="UniProtKB-KW"/>
</dbReference>
<dbReference type="InterPro" id="IPR011032">
    <property type="entry name" value="GroES-like_sf"/>
</dbReference>
<dbReference type="Gene3D" id="3.40.50.720">
    <property type="entry name" value="NAD(P)-binding Rossmann-like Domain"/>
    <property type="match status" value="1"/>
</dbReference>
<dbReference type="InterPro" id="IPR020843">
    <property type="entry name" value="ER"/>
</dbReference>
<gene>
    <name evidence="8" type="ORF">U27_04582</name>
</gene>
<dbReference type="InterPro" id="IPR036291">
    <property type="entry name" value="NAD(P)-bd_dom_sf"/>
</dbReference>
<keyword evidence="5" id="KW-0862">Zinc</keyword>
<dbReference type="EMBL" id="DF820466">
    <property type="protein sequence ID" value="GAK57615.1"/>
    <property type="molecule type" value="Genomic_DNA"/>
</dbReference>
<comment type="similarity">
    <text evidence="2">Belongs to the zinc-containing alcohol dehydrogenase family.</text>
</comment>